<keyword evidence="3" id="KW-0540">Nuclease</keyword>
<dbReference type="SUPFAM" id="SSF56219">
    <property type="entry name" value="DNase I-like"/>
    <property type="match status" value="1"/>
</dbReference>
<dbReference type="InterPro" id="IPR038772">
    <property type="entry name" value="Sph/SMPD2-like"/>
</dbReference>
<keyword evidence="3" id="KW-0269">Exonuclease</keyword>
<dbReference type="GO" id="GO:0046856">
    <property type="term" value="P:phosphatidylinositol dephosphorylation"/>
    <property type="evidence" value="ECO:0007669"/>
    <property type="project" value="InterPro"/>
</dbReference>
<name>A0A4S2MS13_9PEZI</name>
<feature type="signal peptide" evidence="1">
    <location>
        <begin position="1"/>
        <end position="23"/>
    </location>
</feature>
<feature type="domain" description="Inositol polyphosphate-related phosphatase" evidence="2">
    <location>
        <begin position="64"/>
        <end position="215"/>
    </location>
</feature>
<dbReference type="STRING" id="341454.A0A4S2MS13"/>
<protein>
    <submittedName>
        <fullName evidence="3">Endonuclease/exonuclease/phosphatase</fullName>
    </submittedName>
</protein>
<gene>
    <name evidence="3" type="ORF">EX30DRAFT_351203</name>
</gene>
<evidence type="ECO:0000313" key="3">
    <source>
        <dbReference type="EMBL" id="TGZ78167.1"/>
    </source>
</evidence>
<dbReference type="Gene3D" id="3.60.10.10">
    <property type="entry name" value="Endonuclease/exonuclease/phosphatase"/>
    <property type="match status" value="1"/>
</dbReference>
<dbReference type="PANTHER" id="PTHR16320">
    <property type="entry name" value="SPHINGOMYELINASE FAMILY MEMBER"/>
    <property type="match status" value="1"/>
</dbReference>
<dbReference type="EMBL" id="ML220144">
    <property type="protein sequence ID" value="TGZ78167.1"/>
    <property type="molecule type" value="Genomic_DNA"/>
</dbReference>
<dbReference type="InterPro" id="IPR000300">
    <property type="entry name" value="IPPc"/>
</dbReference>
<keyword evidence="3" id="KW-0378">Hydrolase</keyword>
<dbReference type="InterPro" id="IPR036691">
    <property type="entry name" value="Endo/exonu/phosph_ase_sf"/>
</dbReference>
<sequence length="303" mass="33419">MLITTNWLALLAAGLTVLESVTAVPVEAQSGVFDILTYNIAGLPALLSGSDPKNNIPVIAQRISQYSIVQVQEDFAYNSLLYTPLSHPHRTPTSGNVPLGSGLNTLSHLPFVPSSLTRTTWSACWINVADCLTPKGFTSLRLTLSPTITLDLYNLHADAGQASLDFKARQKQFAQLAEYIATYSTPTGNPVIITGDMNALYSKEKDPMREFVAKTGVRDVWTVLKRGGVQPGVGETQECPFPWEDGMEEAECELIDKVFWRDGTGVRLVPTAWENENARFLTETGEPLSDHYPVRAEFRWETI</sequence>
<proteinExistence type="predicted"/>
<dbReference type="Proteomes" id="UP000298138">
    <property type="component" value="Unassembled WGS sequence"/>
</dbReference>
<feature type="chain" id="PRO_5020559788" evidence="1">
    <location>
        <begin position="24"/>
        <end position="303"/>
    </location>
</feature>
<dbReference type="PANTHER" id="PTHR16320:SF1">
    <property type="entry name" value="SPHINGOMYELINASE DDB_G0288017"/>
    <property type="match status" value="1"/>
</dbReference>
<dbReference type="Pfam" id="PF22669">
    <property type="entry name" value="Exo_endo_phos2"/>
    <property type="match status" value="1"/>
</dbReference>
<dbReference type="GO" id="GO:0005737">
    <property type="term" value="C:cytoplasm"/>
    <property type="evidence" value="ECO:0007669"/>
    <property type="project" value="TreeGrafter"/>
</dbReference>
<dbReference type="OrthoDB" id="40902at2759"/>
<organism evidence="3 4">
    <name type="scientific">Ascodesmis nigricans</name>
    <dbReference type="NCBI Taxonomy" id="341454"/>
    <lineage>
        <taxon>Eukaryota</taxon>
        <taxon>Fungi</taxon>
        <taxon>Dikarya</taxon>
        <taxon>Ascomycota</taxon>
        <taxon>Pezizomycotina</taxon>
        <taxon>Pezizomycetes</taxon>
        <taxon>Pezizales</taxon>
        <taxon>Ascodesmidaceae</taxon>
        <taxon>Ascodesmis</taxon>
    </lineage>
</organism>
<keyword evidence="4" id="KW-1185">Reference proteome</keyword>
<dbReference type="GO" id="GO:0004519">
    <property type="term" value="F:endonuclease activity"/>
    <property type="evidence" value="ECO:0007669"/>
    <property type="project" value="UniProtKB-KW"/>
</dbReference>
<keyword evidence="3" id="KW-0255">Endonuclease</keyword>
<keyword evidence="1" id="KW-0732">Signal</keyword>
<dbReference type="GO" id="GO:0016791">
    <property type="term" value="F:phosphatase activity"/>
    <property type="evidence" value="ECO:0007669"/>
    <property type="project" value="InterPro"/>
</dbReference>
<evidence type="ECO:0000313" key="4">
    <source>
        <dbReference type="Proteomes" id="UP000298138"/>
    </source>
</evidence>
<reference evidence="3 4" key="1">
    <citation type="submission" date="2019-04" db="EMBL/GenBank/DDBJ databases">
        <title>Comparative genomics and transcriptomics to analyze fruiting body development in filamentous ascomycetes.</title>
        <authorList>
            <consortium name="DOE Joint Genome Institute"/>
            <person name="Lutkenhaus R."/>
            <person name="Traeger S."/>
            <person name="Breuer J."/>
            <person name="Kuo A."/>
            <person name="Lipzen A."/>
            <person name="Pangilinan J."/>
            <person name="Dilworth D."/>
            <person name="Sandor L."/>
            <person name="Poggeler S."/>
            <person name="Barry K."/>
            <person name="Grigoriev I.V."/>
            <person name="Nowrousian M."/>
        </authorList>
    </citation>
    <scope>NUCLEOTIDE SEQUENCE [LARGE SCALE GENOMIC DNA]</scope>
    <source>
        <strain evidence="3 4">CBS 389.68</strain>
    </source>
</reference>
<dbReference type="AlphaFoldDB" id="A0A4S2MS13"/>
<dbReference type="GO" id="GO:0004767">
    <property type="term" value="F:sphingomyelin phosphodiesterase activity"/>
    <property type="evidence" value="ECO:0007669"/>
    <property type="project" value="InterPro"/>
</dbReference>
<evidence type="ECO:0000256" key="1">
    <source>
        <dbReference type="SAM" id="SignalP"/>
    </source>
</evidence>
<accession>A0A4S2MS13</accession>
<dbReference type="InParanoid" id="A0A4S2MS13"/>
<dbReference type="GO" id="GO:0004527">
    <property type="term" value="F:exonuclease activity"/>
    <property type="evidence" value="ECO:0007669"/>
    <property type="project" value="UniProtKB-KW"/>
</dbReference>
<evidence type="ECO:0000259" key="2">
    <source>
        <dbReference type="Pfam" id="PF22669"/>
    </source>
</evidence>